<evidence type="ECO:0000313" key="8">
    <source>
        <dbReference type="EMBL" id="QYC74155.1"/>
    </source>
</evidence>
<name>A0AAQ0J644_9CHLA</name>
<evidence type="ECO:0000256" key="1">
    <source>
        <dbReference type="ARBA" id="ARBA00000798"/>
    </source>
</evidence>
<dbReference type="GO" id="GO:0004630">
    <property type="term" value="F:phospholipase D activity"/>
    <property type="evidence" value="ECO:0007669"/>
    <property type="project" value="UniProtKB-EC"/>
</dbReference>
<dbReference type="Proteomes" id="UP000825134">
    <property type="component" value="Chromosome"/>
</dbReference>
<dbReference type="GO" id="GO:0016042">
    <property type="term" value="P:lipid catabolic process"/>
    <property type="evidence" value="ECO:0007669"/>
    <property type="project" value="UniProtKB-KW"/>
</dbReference>
<dbReference type="InterPro" id="IPR051406">
    <property type="entry name" value="PLD_domain"/>
</dbReference>
<evidence type="ECO:0000256" key="3">
    <source>
        <dbReference type="ARBA" id="ARBA00012027"/>
    </source>
</evidence>
<evidence type="ECO:0000256" key="5">
    <source>
        <dbReference type="ARBA" id="ARBA00022963"/>
    </source>
</evidence>
<keyword evidence="5" id="KW-0442">Lipid degradation</keyword>
<dbReference type="PANTHER" id="PTHR43856:SF1">
    <property type="entry name" value="MITOCHONDRIAL CARDIOLIPIN HYDROLASE"/>
    <property type="match status" value="1"/>
</dbReference>
<dbReference type="SUPFAM" id="SSF56024">
    <property type="entry name" value="Phospholipase D/nuclease"/>
    <property type="match status" value="2"/>
</dbReference>
<dbReference type="PROSITE" id="PS50035">
    <property type="entry name" value="PLD"/>
    <property type="match status" value="1"/>
</dbReference>
<evidence type="ECO:0000313" key="9">
    <source>
        <dbReference type="Proteomes" id="UP000825134"/>
    </source>
</evidence>
<dbReference type="PANTHER" id="PTHR43856">
    <property type="entry name" value="CARDIOLIPIN HYDROLASE"/>
    <property type="match status" value="1"/>
</dbReference>
<dbReference type="Gene3D" id="3.30.870.10">
    <property type="entry name" value="Endonuclease Chain A"/>
    <property type="match status" value="2"/>
</dbReference>
<reference evidence="8" key="1">
    <citation type="journal article" date="2021" name="Front. Microbiol.">
        <title>Generation of Tetracycline and Rifamycin Resistant Chlamydia Suis Recombinants.</title>
        <authorList>
            <person name="Marti H."/>
            <person name="Bommana S."/>
            <person name="Read T.D."/>
            <person name="Pesch T."/>
            <person name="Prahauser B."/>
            <person name="Dean D."/>
            <person name="Borel N."/>
        </authorList>
    </citation>
    <scope>NUCLEOTIDE SEQUENCE</scope>
    <source>
        <strain evidence="8">208.1</strain>
    </source>
</reference>
<organism evidence="8 9">
    <name type="scientific">Chlamydia suis</name>
    <dbReference type="NCBI Taxonomy" id="83559"/>
    <lineage>
        <taxon>Bacteria</taxon>
        <taxon>Pseudomonadati</taxon>
        <taxon>Chlamydiota</taxon>
        <taxon>Chlamydiia</taxon>
        <taxon>Chlamydiales</taxon>
        <taxon>Chlamydiaceae</taxon>
        <taxon>Chlamydia/Chlamydophila group</taxon>
        <taxon>Chlamydia</taxon>
    </lineage>
</organism>
<dbReference type="CDD" id="cd09116">
    <property type="entry name" value="PLDc_Nuc_like"/>
    <property type="match status" value="1"/>
</dbReference>
<dbReference type="InterPro" id="IPR025202">
    <property type="entry name" value="PLD-like_dom"/>
</dbReference>
<dbReference type="EMBL" id="CP063185">
    <property type="protein sequence ID" value="QYC74155.1"/>
    <property type="molecule type" value="Genomic_DNA"/>
</dbReference>
<proteinExistence type="inferred from homology"/>
<comment type="catalytic activity">
    <reaction evidence="1">
        <text>a 1,2-diacyl-sn-glycero-3-phosphocholine + H2O = a 1,2-diacyl-sn-glycero-3-phosphate + choline + H(+)</text>
        <dbReference type="Rhea" id="RHEA:14445"/>
        <dbReference type="ChEBI" id="CHEBI:15354"/>
        <dbReference type="ChEBI" id="CHEBI:15377"/>
        <dbReference type="ChEBI" id="CHEBI:15378"/>
        <dbReference type="ChEBI" id="CHEBI:57643"/>
        <dbReference type="ChEBI" id="CHEBI:58608"/>
        <dbReference type="EC" id="3.1.4.4"/>
    </reaction>
</comment>
<evidence type="ECO:0000256" key="6">
    <source>
        <dbReference type="ARBA" id="ARBA00023098"/>
    </source>
</evidence>
<dbReference type="RefSeq" id="WP_219664312.1">
    <property type="nucleotide sequence ID" value="NZ_CP063064.1"/>
</dbReference>
<comment type="similarity">
    <text evidence="2">Belongs to the phospholipase D family.</text>
</comment>
<evidence type="ECO:0000256" key="2">
    <source>
        <dbReference type="ARBA" id="ARBA00008664"/>
    </source>
</evidence>
<dbReference type="GO" id="GO:0006793">
    <property type="term" value="P:phosphorus metabolic process"/>
    <property type="evidence" value="ECO:0007669"/>
    <property type="project" value="UniProtKB-ARBA"/>
</dbReference>
<evidence type="ECO:0000259" key="7">
    <source>
        <dbReference type="PROSITE" id="PS50035"/>
    </source>
</evidence>
<dbReference type="EC" id="3.1.4.4" evidence="3"/>
<keyword evidence="6" id="KW-0443">Lipid metabolism</keyword>
<dbReference type="GO" id="GO:0016891">
    <property type="term" value="F:RNA endonuclease activity producing 5'-phosphomonoesters, hydrolytic mechanism"/>
    <property type="evidence" value="ECO:0007669"/>
    <property type="project" value="TreeGrafter"/>
</dbReference>
<feature type="domain" description="PLD phosphodiesterase" evidence="7">
    <location>
        <begin position="144"/>
        <end position="171"/>
    </location>
</feature>
<sequence length="385" mass="43553">MSTPPQKNLKSYASVVSATIPPQKKPMLPNTKKSYAQILSTCAATSSFFPSVERPLTCPELISLFSTFSPHQRTPIHMICSAIKQAKSSILLRIFHITTLSILKILHQQSTASVRVSIHYQYPPDLEKALHKTSIECRAWTKGPRYLMHKKTLLIDDDIVILGSFNYTNTSLVRDINIGIRIQNPELLSLIKSETSGCCTIGNQQVRYLSLSCRGKNQELSIVEEIQKARSSIQIAMYALSHSNILKALEEAVTKQNVFVSIILDGEFKNTFCDAIRTWKGCFSLFENTYPRCLHSKICCIDEKTLICGSPNWSHCGFKNNMEDLLIITPLSPKQRQDFQSLWANLKTHSRQITQTLIDTPRIPRTEVPEDTVNMLRAHLQNFSP</sequence>
<accession>A0AAQ0J644</accession>
<protein>
    <recommendedName>
        <fullName evidence="3">phospholipase D</fullName>
        <ecNumber evidence="3">3.1.4.4</ecNumber>
    </recommendedName>
</protein>
<keyword evidence="4" id="KW-0378">Hydrolase</keyword>
<gene>
    <name evidence="8" type="ORF">INQ84_03460</name>
</gene>
<evidence type="ECO:0000256" key="4">
    <source>
        <dbReference type="ARBA" id="ARBA00022801"/>
    </source>
</evidence>
<dbReference type="AlphaFoldDB" id="A0AAQ0J644"/>
<dbReference type="InterPro" id="IPR001736">
    <property type="entry name" value="PLipase_D/transphosphatidylase"/>
</dbReference>
<dbReference type="Pfam" id="PF13091">
    <property type="entry name" value="PLDc_2"/>
    <property type="match status" value="2"/>
</dbReference>
<dbReference type="SMART" id="SM00155">
    <property type="entry name" value="PLDc"/>
    <property type="match status" value="2"/>
</dbReference>